<evidence type="ECO:0000256" key="1">
    <source>
        <dbReference type="ARBA" id="ARBA00004429"/>
    </source>
</evidence>
<evidence type="ECO:0000256" key="8">
    <source>
        <dbReference type="RuleBase" id="RU363032"/>
    </source>
</evidence>
<evidence type="ECO:0000313" key="10">
    <source>
        <dbReference type="EMBL" id="QRG05318.1"/>
    </source>
</evidence>
<keyword evidence="6 8" id="KW-1133">Transmembrane helix</keyword>
<comment type="subcellular location">
    <subcellularLocation>
        <location evidence="1">Cell inner membrane</location>
        <topology evidence="1">Multi-pass membrane protein</topology>
    </subcellularLocation>
    <subcellularLocation>
        <location evidence="8">Cell membrane</location>
        <topology evidence="8">Multi-pass membrane protein</topology>
    </subcellularLocation>
</comment>
<evidence type="ECO:0000313" key="11">
    <source>
        <dbReference type="Proteomes" id="UP000596427"/>
    </source>
</evidence>
<protein>
    <submittedName>
        <fullName evidence="10">ABC transporter permease</fullName>
    </submittedName>
</protein>
<dbReference type="GO" id="GO:0005886">
    <property type="term" value="C:plasma membrane"/>
    <property type="evidence" value="ECO:0007669"/>
    <property type="project" value="UniProtKB-SubCell"/>
</dbReference>
<dbReference type="CDD" id="cd06261">
    <property type="entry name" value="TM_PBP2"/>
    <property type="match status" value="1"/>
</dbReference>
<evidence type="ECO:0000256" key="4">
    <source>
        <dbReference type="ARBA" id="ARBA00022519"/>
    </source>
</evidence>
<evidence type="ECO:0000256" key="7">
    <source>
        <dbReference type="ARBA" id="ARBA00023136"/>
    </source>
</evidence>
<evidence type="ECO:0000256" key="6">
    <source>
        <dbReference type="ARBA" id="ARBA00022989"/>
    </source>
</evidence>
<dbReference type="SUPFAM" id="SSF161098">
    <property type="entry name" value="MetI-like"/>
    <property type="match status" value="1"/>
</dbReference>
<dbReference type="KEGG" id="xdi:EZH22_19760"/>
<feature type="transmembrane region" description="Helical" evidence="8">
    <location>
        <begin position="136"/>
        <end position="160"/>
    </location>
</feature>
<keyword evidence="3" id="KW-1003">Cell membrane</keyword>
<dbReference type="PROSITE" id="PS50928">
    <property type="entry name" value="ABC_TM1"/>
    <property type="match status" value="1"/>
</dbReference>
<feature type="transmembrane region" description="Helical" evidence="8">
    <location>
        <begin position="235"/>
        <end position="259"/>
    </location>
</feature>
<dbReference type="AlphaFoldDB" id="A0A974SIF4"/>
<keyword evidence="11" id="KW-1185">Reference proteome</keyword>
<feature type="transmembrane region" description="Helical" evidence="8">
    <location>
        <begin position="106"/>
        <end position="130"/>
    </location>
</feature>
<keyword evidence="7 8" id="KW-0472">Membrane</keyword>
<accession>A0A974SIF4</accession>
<reference evidence="10 11" key="1">
    <citation type="submission" date="2020-10" db="EMBL/GenBank/DDBJ databases">
        <title>Degradation of 1,4-Dioxane by Xanthobacter sp. YN2, via a Novel Group-2 Soluble Di-Iron Monooxygenase.</title>
        <authorList>
            <person name="Ma F."/>
            <person name="Wang Y."/>
            <person name="Yang J."/>
            <person name="Guo H."/>
            <person name="Su D."/>
            <person name="Yu L."/>
        </authorList>
    </citation>
    <scope>NUCLEOTIDE SEQUENCE [LARGE SCALE GENOMIC DNA]</scope>
    <source>
        <strain evidence="10 11">YN2</strain>
    </source>
</reference>
<dbReference type="InterPro" id="IPR035906">
    <property type="entry name" value="MetI-like_sf"/>
</dbReference>
<organism evidence="10 11">
    <name type="scientific">Xanthobacter dioxanivorans</name>
    <dbReference type="NCBI Taxonomy" id="2528964"/>
    <lineage>
        <taxon>Bacteria</taxon>
        <taxon>Pseudomonadati</taxon>
        <taxon>Pseudomonadota</taxon>
        <taxon>Alphaproteobacteria</taxon>
        <taxon>Hyphomicrobiales</taxon>
        <taxon>Xanthobacteraceae</taxon>
        <taxon>Xanthobacter</taxon>
    </lineage>
</organism>
<keyword evidence="5 8" id="KW-0812">Transmembrane</keyword>
<sequence>MATSQSYSTPGLASRFFAALVVLFLMGPIIIAGIVAFSSGDRLEFPIPGFSLRWFAVALQTPQYIEGLTVSAIIGLGNAALATIAGTGAAIALHRYRFRGRAAVQAVVMLPIAMPAIVLGLGLLFTLAVYDMRPGILAATLGHAVLGVPYVVAMVSAALANHDGSLERASLNLGVGPVGTFFRVTLPMIRGGVIAGGVSAFLISFDNFSLSLFITRGDTLPLRLMQQLLAYADPSVAAISTLLVFASLAGLIFLLPLALRGR</sequence>
<proteinExistence type="inferred from homology"/>
<feature type="transmembrane region" description="Helical" evidence="8">
    <location>
        <begin position="193"/>
        <end position="215"/>
    </location>
</feature>
<dbReference type="InterPro" id="IPR000515">
    <property type="entry name" value="MetI-like"/>
</dbReference>
<feature type="domain" description="ABC transmembrane type-1" evidence="9">
    <location>
        <begin position="68"/>
        <end position="254"/>
    </location>
</feature>
<gene>
    <name evidence="10" type="ORF">EZH22_19760</name>
</gene>
<feature type="transmembrane region" description="Helical" evidence="8">
    <location>
        <begin position="12"/>
        <end position="37"/>
    </location>
</feature>
<evidence type="ECO:0000256" key="2">
    <source>
        <dbReference type="ARBA" id="ARBA00022448"/>
    </source>
</evidence>
<dbReference type="EMBL" id="CP063362">
    <property type="protein sequence ID" value="QRG05318.1"/>
    <property type="molecule type" value="Genomic_DNA"/>
</dbReference>
<evidence type="ECO:0000259" key="9">
    <source>
        <dbReference type="PROSITE" id="PS50928"/>
    </source>
</evidence>
<dbReference type="Gene3D" id="1.10.3720.10">
    <property type="entry name" value="MetI-like"/>
    <property type="match status" value="1"/>
</dbReference>
<name>A0A974SIF4_9HYPH</name>
<keyword evidence="2 8" id="KW-0813">Transport</keyword>
<evidence type="ECO:0000256" key="3">
    <source>
        <dbReference type="ARBA" id="ARBA00022475"/>
    </source>
</evidence>
<dbReference type="Pfam" id="PF00528">
    <property type="entry name" value="BPD_transp_1"/>
    <property type="match status" value="1"/>
</dbReference>
<dbReference type="PANTHER" id="PTHR43357:SF4">
    <property type="entry name" value="INNER MEMBRANE ABC TRANSPORTER PERMEASE PROTEIN YDCV"/>
    <property type="match status" value="1"/>
</dbReference>
<dbReference type="PANTHER" id="PTHR43357">
    <property type="entry name" value="INNER MEMBRANE ABC TRANSPORTER PERMEASE PROTEIN YDCV"/>
    <property type="match status" value="1"/>
</dbReference>
<dbReference type="RefSeq" id="WP_203192186.1">
    <property type="nucleotide sequence ID" value="NZ_CP063362.1"/>
</dbReference>
<dbReference type="GO" id="GO:0055085">
    <property type="term" value="P:transmembrane transport"/>
    <property type="evidence" value="ECO:0007669"/>
    <property type="project" value="InterPro"/>
</dbReference>
<keyword evidence="4" id="KW-0997">Cell inner membrane</keyword>
<evidence type="ECO:0000256" key="5">
    <source>
        <dbReference type="ARBA" id="ARBA00022692"/>
    </source>
</evidence>
<dbReference type="Proteomes" id="UP000596427">
    <property type="component" value="Chromosome"/>
</dbReference>
<feature type="transmembrane region" description="Helical" evidence="8">
    <location>
        <begin position="72"/>
        <end position="94"/>
    </location>
</feature>
<comment type="similarity">
    <text evidence="8">Belongs to the binding-protein-dependent transport system permease family.</text>
</comment>